<feature type="compositionally biased region" description="Low complexity" evidence="1">
    <location>
        <begin position="274"/>
        <end position="284"/>
    </location>
</feature>
<feature type="domain" description="DUF2382" evidence="2">
    <location>
        <begin position="323"/>
        <end position="432"/>
    </location>
</feature>
<dbReference type="AlphaFoldDB" id="A0A370KFM4"/>
<dbReference type="InterPro" id="IPR019060">
    <property type="entry name" value="DUF2382"/>
</dbReference>
<dbReference type="PANTHER" id="PTHR38463">
    <property type="entry name" value="STRESS RESPONSE PROTEIN YSNF"/>
    <property type="match status" value="1"/>
</dbReference>
<dbReference type="RefSeq" id="WP_114715565.1">
    <property type="nucleotide sequence ID" value="NZ_KZ857269.1"/>
</dbReference>
<evidence type="ECO:0000256" key="1">
    <source>
        <dbReference type="SAM" id="MobiDB-lite"/>
    </source>
</evidence>
<comment type="caution">
    <text evidence="3">The sequence shown here is derived from an EMBL/GenBank/DDBJ whole genome shotgun (WGS) entry which is preliminary data.</text>
</comment>
<gene>
    <name evidence="3" type="ORF">B5K06_30065</name>
</gene>
<evidence type="ECO:0000313" key="3">
    <source>
        <dbReference type="EMBL" id="RDJ03246.1"/>
    </source>
</evidence>
<feature type="compositionally biased region" description="Basic and acidic residues" evidence="1">
    <location>
        <begin position="285"/>
        <end position="296"/>
    </location>
</feature>
<dbReference type="EMBL" id="NAAC01000043">
    <property type="protein sequence ID" value="RDJ03246.1"/>
    <property type="molecule type" value="Genomic_DNA"/>
</dbReference>
<dbReference type="InterPro" id="IPR052967">
    <property type="entry name" value="Stress_Response_Assoc"/>
</dbReference>
<reference evidence="3 4" key="1">
    <citation type="submission" date="2017-03" db="EMBL/GenBank/DDBJ databases">
        <title>Genome analysis of Rhizobial strains effectives or ineffectives for nitrogen fixation isolated from bean seeds.</title>
        <authorList>
            <person name="Peralta H."/>
            <person name="Aguilar-Vera A."/>
            <person name="Mora Y."/>
            <person name="Vargas-Lagunas C."/>
            <person name="Girard L."/>
            <person name="Mora J."/>
        </authorList>
    </citation>
    <scope>NUCLEOTIDE SEQUENCE [LARGE SCALE GENOMIC DNA]</scope>
    <source>
        <strain evidence="3 4">CCGM3</strain>
    </source>
</reference>
<proteinExistence type="predicted"/>
<dbReference type="Proteomes" id="UP000254939">
    <property type="component" value="Unassembled WGS sequence"/>
</dbReference>
<sequence>MQDEEQKVDVVEERLLVDRERVCDGSVSVTTRTETTPARAMIDVRRDDVEVQRVPVNRFVEDIPDVTTEGDVTIVPVLEERLVVEKKLFLVEEVWLRRVTTFRTKRVKADLRKQYATVQRISDDDQAKETKMANLYNEDATNYAKGGTSYNTLSAFFDSRFEAESAVSRLKDAGIPEKDIRFMPGYEADTDTAAVASDDRSGFWAKLEDFFFPDEDRATYAEGLRRGGFLVSVSSLNDALYETAHDILDDEGSIDIDERADFWRSEGWDGQRSSEAFSASSKSASEQDRFDNDLDRVAQSSASREDAFEMKDSTGADLRDETIPVVEENLRVGKRDVNHGTVRVRAYTVEEPIHEQVNLRDETVEIDRRPVDRGLTDDDRAFMDRTISAEEHHEEAIVQKEARVVEEIGIRKTASDRTETIDDTVRKTEVEIEDDRSRGLSQSQDGLVQSQGGQSQNFRKE</sequence>
<feature type="region of interest" description="Disordered" evidence="1">
    <location>
        <begin position="415"/>
        <end position="461"/>
    </location>
</feature>
<evidence type="ECO:0000313" key="4">
    <source>
        <dbReference type="Proteomes" id="UP000254939"/>
    </source>
</evidence>
<name>A0A370KFM4_9HYPH</name>
<dbReference type="PANTHER" id="PTHR38463:SF1">
    <property type="entry name" value="STRESS RESPONSE PROTEIN YSNF"/>
    <property type="match status" value="1"/>
</dbReference>
<feature type="compositionally biased region" description="Polar residues" evidence="1">
    <location>
        <begin position="439"/>
        <end position="461"/>
    </location>
</feature>
<feature type="compositionally biased region" description="Basic and acidic residues" evidence="1">
    <location>
        <begin position="415"/>
        <end position="438"/>
    </location>
</feature>
<feature type="region of interest" description="Disordered" evidence="1">
    <location>
        <begin position="274"/>
        <end position="310"/>
    </location>
</feature>
<organism evidence="3 4">
    <name type="scientific">Rhizobium grahamii</name>
    <dbReference type="NCBI Taxonomy" id="1120045"/>
    <lineage>
        <taxon>Bacteria</taxon>
        <taxon>Pseudomonadati</taxon>
        <taxon>Pseudomonadota</taxon>
        <taxon>Alphaproteobacteria</taxon>
        <taxon>Hyphomicrobiales</taxon>
        <taxon>Rhizobiaceae</taxon>
        <taxon>Rhizobium/Agrobacterium group</taxon>
        <taxon>Rhizobium</taxon>
    </lineage>
</organism>
<feature type="domain" description="DUF2382" evidence="2">
    <location>
        <begin position="10"/>
        <end position="118"/>
    </location>
</feature>
<dbReference type="OrthoDB" id="7204249at2"/>
<accession>A0A370KFM4</accession>
<dbReference type="Pfam" id="PF09557">
    <property type="entry name" value="DUF2382"/>
    <property type="match status" value="2"/>
</dbReference>
<protein>
    <recommendedName>
        <fullName evidence="2">DUF2382 domain-containing protein</fullName>
    </recommendedName>
</protein>
<evidence type="ECO:0000259" key="2">
    <source>
        <dbReference type="Pfam" id="PF09557"/>
    </source>
</evidence>